<feature type="domain" description="EGF-like" evidence="9">
    <location>
        <begin position="34"/>
        <end position="69"/>
    </location>
</feature>
<protein>
    <recommendedName>
        <fullName evidence="9">EGF-like domain-containing protein</fullName>
    </recommendedName>
</protein>
<sequence length="395" mass="43724">MSVVSLRSRDMFGQNQQFHLQLLYWFTGVKCEVNIDDCLTSPCRNGTCIDLVNNYTCKCHVGFTGPNCDIIIRNCSDDSCYPNVTCYKNMETISCGPCPHGLTGDGKSCEDIDYCVNVTCKNGGSCVDGLDNYTCSCVKGFIGNHCETVTEISPTSDKILLPHQQVKSAETEEPETGHGIDDLEDKKITLTRSCLFSLKKKILKQYSQYGGFISVEILSFKPGSVVVEFKLTFKRKLGDEKALAPLKHSIKDGKMGSLSVDPESLEVKKYSEEPTDVQEDEKKIPYTLIIGISCGGAFILALVTICGIRYCQRQHQINRLHASDGMPADVVFSRAETYEMEDTKSKEDIVSYEEIGISNAAAMYGELGTSKDAVRYEKLDFSNDAYSLPSGRQAK</sequence>
<keyword evidence="5 7" id="KW-1015">Disulfide bond</keyword>
<dbReference type="EMBL" id="MU827363">
    <property type="protein sequence ID" value="KAJ7351103.1"/>
    <property type="molecule type" value="Genomic_DNA"/>
</dbReference>
<proteinExistence type="predicted"/>
<evidence type="ECO:0000256" key="1">
    <source>
        <dbReference type="ARBA" id="ARBA00022473"/>
    </source>
</evidence>
<dbReference type="InterPro" id="IPR001881">
    <property type="entry name" value="EGF-like_Ca-bd_dom"/>
</dbReference>
<evidence type="ECO:0000256" key="7">
    <source>
        <dbReference type="PROSITE-ProRule" id="PRU00076"/>
    </source>
</evidence>
<keyword evidence="1" id="KW-0217">Developmental protein</keyword>
<dbReference type="InterPro" id="IPR000152">
    <property type="entry name" value="EGF-type_Asp/Asn_hydroxyl_site"/>
</dbReference>
<dbReference type="PANTHER" id="PTHR12916">
    <property type="entry name" value="CYTOCHROME C OXIDASE POLYPEPTIDE VIC-2"/>
    <property type="match status" value="1"/>
</dbReference>
<dbReference type="PRINTS" id="PR00010">
    <property type="entry name" value="EGFBLOOD"/>
</dbReference>
<evidence type="ECO:0000313" key="11">
    <source>
        <dbReference type="Proteomes" id="UP001163046"/>
    </source>
</evidence>
<evidence type="ECO:0000256" key="5">
    <source>
        <dbReference type="ARBA" id="ARBA00023157"/>
    </source>
</evidence>
<name>A0A9W9YLD7_9CNID</name>
<dbReference type="PROSITE" id="PS50026">
    <property type="entry name" value="EGF_3"/>
    <property type="match status" value="2"/>
</dbReference>
<evidence type="ECO:0000256" key="8">
    <source>
        <dbReference type="SAM" id="Phobius"/>
    </source>
</evidence>
<dbReference type="FunFam" id="2.10.25.10:FF:000080">
    <property type="entry name" value="Neurogenic locus notch 1"/>
    <property type="match status" value="1"/>
</dbReference>
<feature type="disulfide bond" evidence="7">
    <location>
        <begin position="38"/>
        <end position="48"/>
    </location>
</feature>
<keyword evidence="6" id="KW-0325">Glycoprotein</keyword>
<dbReference type="GO" id="GO:0005509">
    <property type="term" value="F:calcium ion binding"/>
    <property type="evidence" value="ECO:0007669"/>
    <property type="project" value="InterPro"/>
</dbReference>
<evidence type="ECO:0000256" key="4">
    <source>
        <dbReference type="ARBA" id="ARBA00022737"/>
    </source>
</evidence>
<keyword evidence="11" id="KW-1185">Reference proteome</keyword>
<gene>
    <name evidence="10" type="ORF">OS493_036559</name>
</gene>
<dbReference type="InterPro" id="IPR000742">
    <property type="entry name" value="EGF"/>
</dbReference>
<dbReference type="FunFam" id="2.10.25.10:FF:000472">
    <property type="entry name" value="Uncharacterized protein, isoform A"/>
    <property type="match status" value="1"/>
</dbReference>
<keyword evidence="3" id="KW-0732">Signal</keyword>
<dbReference type="SUPFAM" id="SSF57196">
    <property type="entry name" value="EGF/Laminin"/>
    <property type="match status" value="2"/>
</dbReference>
<feature type="disulfide bond" evidence="7">
    <location>
        <begin position="59"/>
        <end position="68"/>
    </location>
</feature>
<evidence type="ECO:0000256" key="2">
    <source>
        <dbReference type="ARBA" id="ARBA00022536"/>
    </source>
</evidence>
<evidence type="ECO:0000313" key="10">
    <source>
        <dbReference type="EMBL" id="KAJ7351103.1"/>
    </source>
</evidence>
<evidence type="ECO:0000256" key="3">
    <source>
        <dbReference type="ARBA" id="ARBA00022729"/>
    </source>
</evidence>
<dbReference type="AlphaFoldDB" id="A0A9W9YLD7"/>
<evidence type="ECO:0000256" key="6">
    <source>
        <dbReference type="ARBA" id="ARBA00023180"/>
    </source>
</evidence>
<keyword evidence="2 7" id="KW-0245">EGF-like domain</keyword>
<dbReference type="Proteomes" id="UP001163046">
    <property type="component" value="Unassembled WGS sequence"/>
</dbReference>
<dbReference type="SMART" id="SM00179">
    <property type="entry name" value="EGF_CA"/>
    <property type="match status" value="2"/>
</dbReference>
<keyword evidence="8" id="KW-0472">Membrane</keyword>
<feature type="disulfide bond" evidence="7">
    <location>
        <begin position="137"/>
        <end position="146"/>
    </location>
</feature>
<dbReference type="Pfam" id="PF00008">
    <property type="entry name" value="EGF"/>
    <property type="match status" value="2"/>
</dbReference>
<keyword evidence="8" id="KW-1133">Transmembrane helix</keyword>
<dbReference type="CDD" id="cd00054">
    <property type="entry name" value="EGF_CA"/>
    <property type="match status" value="2"/>
</dbReference>
<evidence type="ECO:0000259" key="9">
    <source>
        <dbReference type="PROSITE" id="PS50026"/>
    </source>
</evidence>
<accession>A0A9W9YLD7</accession>
<organism evidence="10 11">
    <name type="scientific">Desmophyllum pertusum</name>
    <dbReference type="NCBI Taxonomy" id="174260"/>
    <lineage>
        <taxon>Eukaryota</taxon>
        <taxon>Metazoa</taxon>
        <taxon>Cnidaria</taxon>
        <taxon>Anthozoa</taxon>
        <taxon>Hexacorallia</taxon>
        <taxon>Scleractinia</taxon>
        <taxon>Caryophylliina</taxon>
        <taxon>Caryophylliidae</taxon>
        <taxon>Desmophyllum</taxon>
    </lineage>
</organism>
<dbReference type="SMART" id="SM00181">
    <property type="entry name" value="EGF"/>
    <property type="match status" value="3"/>
</dbReference>
<dbReference type="PANTHER" id="PTHR12916:SF4">
    <property type="entry name" value="UNINFLATABLE, ISOFORM C"/>
    <property type="match status" value="1"/>
</dbReference>
<dbReference type="PROSITE" id="PS00022">
    <property type="entry name" value="EGF_1"/>
    <property type="match status" value="2"/>
</dbReference>
<feature type="transmembrane region" description="Helical" evidence="8">
    <location>
        <begin position="286"/>
        <end position="311"/>
    </location>
</feature>
<dbReference type="OrthoDB" id="283575at2759"/>
<reference evidence="10" key="1">
    <citation type="submission" date="2023-01" db="EMBL/GenBank/DDBJ databases">
        <title>Genome assembly of the deep-sea coral Lophelia pertusa.</title>
        <authorList>
            <person name="Herrera S."/>
            <person name="Cordes E."/>
        </authorList>
    </citation>
    <scope>NUCLEOTIDE SEQUENCE</scope>
    <source>
        <strain evidence="10">USNM1676648</strain>
        <tissue evidence="10">Polyp</tissue>
    </source>
</reference>
<dbReference type="PROSITE" id="PS00010">
    <property type="entry name" value="ASX_HYDROXYL"/>
    <property type="match status" value="2"/>
</dbReference>
<keyword evidence="8" id="KW-0812">Transmembrane</keyword>
<comment type="caution">
    <text evidence="7">Lacks conserved residue(s) required for the propagation of feature annotation.</text>
</comment>
<feature type="domain" description="EGF-like" evidence="9">
    <location>
        <begin position="111"/>
        <end position="147"/>
    </location>
</feature>
<dbReference type="Gene3D" id="2.10.25.10">
    <property type="entry name" value="Laminin"/>
    <property type="match status" value="3"/>
</dbReference>
<keyword evidence="4" id="KW-0677">Repeat</keyword>
<comment type="caution">
    <text evidence="10">The sequence shown here is derived from an EMBL/GenBank/DDBJ whole genome shotgun (WGS) entry which is preliminary data.</text>
</comment>
<dbReference type="PROSITE" id="PS01186">
    <property type="entry name" value="EGF_2"/>
    <property type="match status" value="2"/>
</dbReference>